<dbReference type="VEuPathDB" id="FungiDB:HMPREF1544_07897"/>
<dbReference type="OrthoDB" id="2266854at2759"/>
<sequence>MHLADLPVEVIENILGYLPRHVKQHCLVVCKSWYRITMPGLNRYIQLMGIEDLMILYRKLLHDPKTIKGSDIRCLSLTADKASDRYIVRREVLVRILNACTHLQTLHLLHDSNQILEYMYQARSELHMDALKTIYIPFNVVNRVIRGREFTAIFHYCQKVTQISFNINRDTVRDIPGNMDLGFYLSKFSRLQTLSIHFDNEVYLHDILSACPQLEALRLFGGSFLSVTAKLQMYNATEDRIPIKSQLHTLVVDTGFFTKDLLTYLTTNTEHLYQLTLCGSVSRDVQNLITAFTAYSNEPRLNALALKSIRFENHLNFSNELMQQIRSCFSSSIRRFNFTQCDFGAIRDENTNLMLDLTGFNLEFLTIDIQNLFEGRIASLNKTSLEIIAHDTKFFQRKSKWKPGNLFIIKHSNQYVNGNARERRLKSDHTCVLTIKADSIRYIRLYCHSQDNRQLFSQIINLNDA</sequence>
<name>S2J6T2_MUCC1</name>
<reference evidence="3" key="1">
    <citation type="submission" date="2013-05" db="EMBL/GenBank/DDBJ databases">
        <title>The Genome sequence of Mucor circinelloides f. circinelloides 1006PhL.</title>
        <authorList>
            <consortium name="The Broad Institute Genomics Platform"/>
            <person name="Cuomo C."/>
            <person name="Earl A."/>
            <person name="Findley K."/>
            <person name="Lee S.C."/>
            <person name="Walker B."/>
            <person name="Young S."/>
            <person name="Zeng Q."/>
            <person name="Gargeya S."/>
            <person name="Fitzgerald M."/>
            <person name="Haas B."/>
            <person name="Abouelleil A."/>
            <person name="Allen A.W."/>
            <person name="Alvarado L."/>
            <person name="Arachchi H.M."/>
            <person name="Berlin A.M."/>
            <person name="Chapman S.B."/>
            <person name="Gainer-Dewar J."/>
            <person name="Goldberg J."/>
            <person name="Griggs A."/>
            <person name="Gujja S."/>
            <person name="Hansen M."/>
            <person name="Howarth C."/>
            <person name="Imamovic A."/>
            <person name="Ireland A."/>
            <person name="Larimer J."/>
            <person name="McCowan C."/>
            <person name="Murphy C."/>
            <person name="Pearson M."/>
            <person name="Poon T.W."/>
            <person name="Priest M."/>
            <person name="Roberts A."/>
            <person name="Saif S."/>
            <person name="Shea T."/>
            <person name="Sisk P."/>
            <person name="Sykes S."/>
            <person name="Wortman J."/>
            <person name="Nusbaum C."/>
            <person name="Birren B."/>
        </authorList>
    </citation>
    <scope>NUCLEOTIDE SEQUENCE [LARGE SCALE GENOMIC DNA]</scope>
    <source>
        <strain evidence="3">1006PhL</strain>
    </source>
</reference>
<evidence type="ECO:0000259" key="1">
    <source>
        <dbReference type="PROSITE" id="PS50181"/>
    </source>
</evidence>
<dbReference type="InterPro" id="IPR001810">
    <property type="entry name" value="F-box_dom"/>
</dbReference>
<dbReference type="Gene3D" id="3.80.10.10">
    <property type="entry name" value="Ribonuclease Inhibitor"/>
    <property type="match status" value="1"/>
</dbReference>
<dbReference type="SUPFAM" id="SSF52047">
    <property type="entry name" value="RNI-like"/>
    <property type="match status" value="1"/>
</dbReference>
<dbReference type="EMBL" id="KE124014">
    <property type="protein sequence ID" value="EPB85354.1"/>
    <property type="molecule type" value="Genomic_DNA"/>
</dbReference>
<evidence type="ECO:0000313" key="2">
    <source>
        <dbReference type="EMBL" id="EPB85354.1"/>
    </source>
</evidence>
<dbReference type="OMA" id="NFTQCDF"/>
<dbReference type="InterPro" id="IPR036047">
    <property type="entry name" value="F-box-like_dom_sf"/>
</dbReference>
<dbReference type="InterPro" id="IPR032675">
    <property type="entry name" value="LRR_dom_sf"/>
</dbReference>
<organism evidence="2 3">
    <name type="scientific">Mucor circinelloides f. circinelloides (strain 1006PhL)</name>
    <name type="common">Mucormycosis agent</name>
    <name type="synonym">Calyptromyces circinelloides</name>
    <dbReference type="NCBI Taxonomy" id="1220926"/>
    <lineage>
        <taxon>Eukaryota</taxon>
        <taxon>Fungi</taxon>
        <taxon>Fungi incertae sedis</taxon>
        <taxon>Mucoromycota</taxon>
        <taxon>Mucoromycotina</taxon>
        <taxon>Mucoromycetes</taxon>
        <taxon>Mucorales</taxon>
        <taxon>Mucorineae</taxon>
        <taxon>Mucoraceae</taxon>
        <taxon>Mucor</taxon>
    </lineage>
</organism>
<dbReference type="AlphaFoldDB" id="S2J6T2"/>
<dbReference type="Pfam" id="PF12937">
    <property type="entry name" value="F-box-like"/>
    <property type="match status" value="1"/>
</dbReference>
<dbReference type="InParanoid" id="S2J6T2"/>
<dbReference type="PROSITE" id="PS50181">
    <property type="entry name" value="FBOX"/>
    <property type="match status" value="1"/>
</dbReference>
<evidence type="ECO:0000313" key="3">
    <source>
        <dbReference type="Proteomes" id="UP000014254"/>
    </source>
</evidence>
<feature type="domain" description="F-box" evidence="1">
    <location>
        <begin position="1"/>
        <end position="47"/>
    </location>
</feature>
<protein>
    <recommendedName>
        <fullName evidence="1">F-box domain-containing protein</fullName>
    </recommendedName>
</protein>
<gene>
    <name evidence="2" type="ORF">HMPREF1544_07897</name>
</gene>
<proteinExistence type="predicted"/>
<keyword evidence="3" id="KW-1185">Reference proteome</keyword>
<dbReference type="SUPFAM" id="SSF81383">
    <property type="entry name" value="F-box domain"/>
    <property type="match status" value="1"/>
</dbReference>
<accession>S2J6T2</accession>
<dbReference type="Proteomes" id="UP000014254">
    <property type="component" value="Unassembled WGS sequence"/>
</dbReference>